<feature type="compositionally biased region" description="Acidic residues" evidence="12">
    <location>
        <begin position="322"/>
        <end position="338"/>
    </location>
</feature>
<evidence type="ECO:0000256" key="12">
    <source>
        <dbReference type="SAM" id="MobiDB-lite"/>
    </source>
</evidence>
<feature type="region of interest" description="Disordered" evidence="12">
    <location>
        <begin position="476"/>
        <end position="504"/>
    </location>
</feature>
<feature type="compositionally biased region" description="Low complexity" evidence="12">
    <location>
        <begin position="1305"/>
        <end position="1314"/>
    </location>
</feature>
<feature type="region of interest" description="Disordered" evidence="12">
    <location>
        <begin position="627"/>
        <end position="697"/>
    </location>
</feature>
<dbReference type="InterPro" id="IPR036236">
    <property type="entry name" value="Znf_C2H2_sf"/>
</dbReference>
<feature type="compositionally biased region" description="Low complexity" evidence="12">
    <location>
        <begin position="956"/>
        <end position="972"/>
    </location>
</feature>
<evidence type="ECO:0000259" key="13">
    <source>
        <dbReference type="PROSITE" id="PS50157"/>
    </source>
</evidence>
<comment type="caution">
    <text evidence="14">The sequence shown here is derived from an EMBL/GenBank/DDBJ whole genome shotgun (WGS) entry which is preliminary data.</text>
</comment>
<evidence type="ECO:0000256" key="2">
    <source>
        <dbReference type="ARBA" id="ARBA00022499"/>
    </source>
</evidence>
<evidence type="ECO:0000313" key="15">
    <source>
        <dbReference type="Proteomes" id="UP001620626"/>
    </source>
</evidence>
<accession>A0ABD2ITU0</accession>
<dbReference type="InterPro" id="IPR051497">
    <property type="entry name" value="Dev/Hematopoietic_TF"/>
</dbReference>
<feature type="compositionally biased region" description="Polar residues" evidence="12">
    <location>
        <begin position="54"/>
        <end position="72"/>
    </location>
</feature>
<feature type="compositionally biased region" description="Low complexity" evidence="12">
    <location>
        <begin position="671"/>
        <end position="684"/>
    </location>
</feature>
<feature type="compositionally biased region" description="Basic and acidic residues" evidence="12">
    <location>
        <begin position="149"/>
        <end position="183"/>
    </location>
</feature>
<evidence type="ECO:0000256" key="3">
    <source>
        <dbReference type="ARBA" id="ARBA00022723"/>
    </source>
</evidence>
<evidence type="ECO:0000256" key="6">
    <source>
        <dbReference type="ARBA" id="ARBA00022833"/>
    </source>
</evidence>
<feature type="region of interest" description="Disordered" evidence="12">
    <location>
        <begin position="956"/>
        <end position="975"/>
    </location>
</feature>
<feature type="region of interest" description="Disordered" evidence="12">
    <location>
        <begin position="886"/>
        <end position="950"/>
    </location>
</feature>
<feature type="compositionally biased region" description="Basic and acidic residues" evidence="12">
    <location>
        <begin position="480"/>
        <end position="496"/>
    </location>
</feature>
<name>A0ABD2ITU0_9BILA</name>
<feature type="compositionally biased region" description="Polar residues" evidence="12">
    <location>
        <begin position="919"/>
        <end position="928"/>
    </location>
</feature>
<feature type="region of interest" description="Disordered" evidence="12">
    <location>
        <begin position="1024"/>
        <end position="1064"/>
    </location>
</feature>
<evidence type="ECO:0000256" key="9">
    <source>
        <dbReference type="ARBA" id="ARBA00023163"/>
    </source>
</evidence>
<feature type="region of interest" description="Disordered" evidence="12">
    <location>
        <begin position="54"/>
        <end position="198"/>
    </location>
</feature>
<feature type="compositionally biased region" description="Basic residues" evidence="12">
    <location>
        <begin position="136"/>
        <end position="145"/>
    </location>
</feature>
<feature type="domain" description="C2H2-type" evidence="13">
    <location>
        <begin position="1150"/>
        <end position="1180"/>
    </location>
</feature>
<feature type="region of interest" description="Disordered" evidence="12">
    <location>
        <begin position="713"/>
        <end position="762"/>
    </location>
</feature>
<keyword evidence="5 11" id="KW-0863">Zinc-finger</keyword>
<feature type="compositionally biased region" description="Polar residues" evidence="12">
    <location>
        <begin position="654"/>
        <end position="670"/>
    </location>
</feature>
<feature type="compositionally biased region" description="Basic and acidic residues" evidence="12">
    <location>
        <begin position="354"/>
        <end position="382"/>
    </location>
</feature>
<evidence type="ECO:0000256" key="7">
    <source>
        <dbReference type="ARBA" id="ARBA00022843"/>
    </source>
</evidence>
<dbReference type="PANTHER" id="PTHR45993">
    <property type="entry name" value="B-CELL LYMPHOMA/LEUKEMIA 11"/>
    <property type="match status" value="1"/>
</dbReference>
<evidence type="ECO:0000256" key="1">
    <source>
        <dbReference type="ARBA" id="ARBA00004123"/>
    </source>
</evidence>
<keyword evidence="3" id="KW-0479">Metal-binding</keyword>
<feature type="compositionally biased region" description="Low complexity" evidence="12">
    <location>
        <begin position="561"/>
        <end position="574"/>
    </location>
</feature>
<feature type="region of interest" description="Disordered" evidence="12">
    <location>
        <begin position="241"/>
        <end position="382"/>
    </location>
</feature>
<keyword evidence="10" id="KW-0539">Nucleus</keyword>
<dbReference type="PROSITE" id="PS00028">
    <property type="entry name" value="ZINC_FINGER_C2H2_1"/>
    <property type="match status" value="2"/>
</dbReference>
<feature type="compositionally biased region" description="Acidic residues" evidence="12">
    <location>
        <begin position="1336"/>
        <end position="1345"/>
    </location>
</feature>
<feature type="region of interest" description="Disordered" evidence="12">
    <location>
        <begin position="534"/>
        <end position="576"/>
    </location>
</feature>
<feature type="domain" description="C2H2-type" evidence="13">
    <location>
        <begin position="1120"/>
        <end position="1147"/>
    </location>
</feature>
<keyword evidence="4" id="KW-0677">Repeat</keyword>
<dbReference type="Pfam" id="PF00096">
    <property type="entry name" value="zf-C2H2"/>
    <property type="match status" value="3"/>
</dbReference>
<feature type="compositionally biased region" description="Basic and acidic residues" evidence="12">
    <location>
        <begin position="538"/>
        <end position="558"/>
    </location>
</feature>
<feature type="region of interest" description="Disordered" evidence="12">
    <location>
        <begin position="1298"/>
        <end position="1345"/>
    </location>
</feature>
<evidence type="ECO:0000256" key="4">
    <source>
        <dbReference type="ARBA" id="ARBA00022737"/>
    </source>
</evidence>
<dbReference type="GO" id="GO:0008270">
    <property type="term" value="F:zinc ion binding"/>
    <property type="evidence" value="ECO:0007669"/>
    <property type="project" value="UniProtKB-KW"/>
</dbReference>
<keyword evidence="15" id="KW-1185">Reference proteome</keyword>
<dbReference type="Gene3D" id="3.30.160.60">
    <property type="entry name" value="Classic Zinc Finger"/>
    <property type="match status" value="2"/>
</dbReference>
<evidence type="ECO:0000256" key="5">
    <source>
        <dbReference type="ARBA" id="ARBA00022771"/>
    </source>
</evidence>
<dbReference type="InterPro" id="IPR013087">
    <property type="entry name" value="Znf_C2H2_type"/>
</dbReference>
<evidence type="ECO:0000256" key="11">
    <source>
        <dbReference type="PROSITE-ProRule" id="PRU00042"/>
    </source>
</evidence>
<dbReference type="GO" id="GO:0005634">
    <property type="term" value="C:nucleus"/>
    <property type="evidence" value="ECO:0007669"/>
    <property type="project" value="UniProtKB-SubCell"/>
</dbReference>
<dbReference type="FunFam" id="3.30.160.60:FF:000046">
    <property type="entry name" value="Putative B-cell lymphoma/leukemia 11A"/>
    <property type="match status" value="1"/>
</dbReference>
<feature type="compositionally biased region" description="Low complexity" evidence="12">
    <location>
        <begin position="745"/>
        <end position="762"/>
    </location>
</feature>
<feature type="compositionally biased region" description="Polar residues" evidence="12">
    <location>
        <begin position="261"/>
        <end position="289"/>
    </location>
</feature>
<dbReference type="SUPFAM" id="SSF57667">
    <property type="entry name" value="beta-beta-alpha zinc fingers"/>
    <property type="match status" value="2"/>
</dbReference>
<evidence type="ECO:0000256" key="8">
    <source>
        <dbReference type="ARBA" id="ARBA00023015"/>
    </source>
</evidence>
<sequence length="1366" mass="144369">MAFSLLFVYSQNAPSAAGLSLPPALVHETRHRKNGHFSQTKQQKQRIHVVGRESTLSPLQHNNCPFSRQSANSGGSSGGGGGARLRSHNRLLQQQQQMVSSSVCSAPTALGKHRNPSGSGRSAPSLANAPAATNGPKRRGRKRIVQQHVEQEMNNKDDGQEGHQTEQKDRPKEEAQASDKPTKQGDGTPLASSDSGISESNAAEEGLLCTNVVVTTMARHQQQQPHNHNVNNAHLTSIAEEEPNAGTPSGKGANGVKSYGTPRQTQRTTNNPVTSTSAGEALNGRTNVAGTKRRRGRPRKKQAEEAVEEDEAEESSRRGMEEEVEEEPMEEDEEEEESAGGGGGEATDEEQEEGNERKEEEDGTKSVEEPAAKRRCRRDTGRRTEMVAGGRAGGDVVICSECGTKFGISEFSAFIEHKIARCQTDKSSASSSPLGLLASADEMVSAASPPLPPAPTEQTSFSDHSDLLLFSPTQTCSMHNAKEERQRRQRQYEMHNPRQLHRSNSANGLLLQHTPSTGCSSRVQSAQQHQCCWPSGNGRREQGTDTADFEQHSKREEEAAPAEAAVPPSTSSPVEPGPFTCHSCKTICPQIWALLEHVFTEHGFRISDEDLPSFAYPPLVGDANERKETKAGQNQQQHNQNNNNNNGVQRPQKLMQSAKISQQQNEGNGVTKTTTGSSSASLLTPRRSRPFGSSVSKTSSFVDAFCSERLREMAERASNTPPVPKEGGLSCRVPPPSSSALADEAVSVGAANPSPSVPSSSFASGFVSPGGTIAQSLVAALQQQPITTQMPQTVSDLFQPQILAAIQQYYIQQHTQQNIQRENAAAVGALLQAVTTKSAGAASSSGNATPIPFLPPASSTTSAAAAASTAFLSNLMAAAVAKRNGTPKGDVVSAELPSSKSLLGSPPPPLSLTPIPSHQRATPTTASSMGRVVAGGSAVTPSPGALRRRSPLLHHTTAASSSMTSPNTFSSSAFVSPVPGGVCSRLLTPSGRSRSAANVLHGVSASALTPRSSLGAAAAGAVFLDDADTPGTPPPEDEEAQRLDEQEEEEGQQTVEGEADGDELSDRLIVVDGDEEPPCEPAAKRDPKARKDRCTFCQKVFTNRSNLIVHLRSHTGEKPYKCQLCPYACAQSSKLTRHMRTHGQQGKEVYNCNICQMPFSVHSTLEKHMRKCVVQNGGFQSHEKRGGALSPHEEKGAVSNGISNFRRSASLKHTPDAASSVAALLELSKGPVSVGGAAIGEEEDGAEGDCDRTAPLATASATAGAPLPANIAQSNRLVLNWLQALNAQNANASGEVLTGGGGANAGRDGALGNAEQPQKQPQKGGTAGAKTNGGTAEEDAEIDGEDITEAADLALIKKEKFDPSCS</sequence>
<evidence type="ECO:0000313" key="14">
    <source>
        <dbReference type="EMBL" id="KAL3081010.1"/>
    </source>
</evidence>
<keyword evidence="6" id="KW-0862">Zinc</keyword>
<dbReference type="PROSITE" id="PS50157">
    <property type="entry name" value="ZINC_FINGER_C2H2_2"/>
    <property type="match status" value="3"/>
</dbReference>
<keyword evidence="2" id="KW-1017">Isopeptide bond</keyword>
<gene>
    <name evidence="14" type="ORF">niasHT_037478</name>
</gene>
<keyword evidence="8" id="KW-0805">Transcription regulation</keyword>
<organism evidence="14 15">
    <name type="scientific">Heterodera trifolii</name>
    <dbReference type="NCBI Taxonomy" id="157864"/>
    <lineage>
        <taxon>Eukaryota</taxon>
        <taxon>Metazoa</taxon>
        <taxon>Ecdysozoa</taxon>
        <taxon>Nematoda</taxon>
        <taxon>Chromadorea</taxon>
        <taxon>Rhabditida</taxon>
        <taxon>Tylenchina</taxon>
        <taxon>Tylenchomorpha</taxon>
        <taxon>Tylenchoidea</taxon>
        <taxon>Heteroderidae</taxon>
        <taxon>Heteroderinae</taxon>
        <taxon>Heterodera</taxon>
    </lineage>
</organism>
<feature type="domain" description="C2H2-type" evidence="13">
    <location>
        <begin position="1092"/>
        <end position="1119"/>
    </location>
</feature>
<reference evidence="14 15" key="1">
    <citation type="submission" date="2024-10" db="EMBL/GenBank/DDBJ databases">
        <authorList>
            <person name="Kim D."/>
        </authorList>
    </citation>
    <scope>NUCLEOTIDE SEQUENCE [LARGE SCALE GENOMIC DNA]</scope>
    <source>
        <strain evidence="14">BH-2024</strain>
    </source>
</reference>
<comment type="subcellular location">
    <subcellularLocation>
        <location evidence="1">Nucleus</location>
    </subcellularLocation>
</comment>
<protein>
    <recommendedName>
        <fullName evidence="13">C2H2-type domain-containing protein</fullName>
    </recommendedName>
</protein>
<feature type="compositionally biased region" description="Low complexity" evidence="12">
    <location>
        <begin position="633"/>
        <end position="646"/>
    </location>
</feature>
<proteinExistence type="predicted"/>
<dbReference type="EMBL" id="JBICBT010001143">
    <property type="protein sequence ID" value="KAL3081010.1"/>
    <property type="molecule type" value="Genomic_DNA"/>
</dbReference>
<evidence type="ECO:0000256" key="10">
    <source>
        <dbReference type="ARBA" id="ARBA00023242"/>
    </source>
</evidence>
<dbReference type="SMART" id="SM00355">
    <property type="entry name" value="ZnF_C2H2"/>
    <property type="match status" value="4"/>
</dbReference>
<feature type="compositionally biased region" description="Basic residues" evidence="12">
    <location>
        <begin position="291"/>
        <end position="300"/>
    </location>
</feature>
<keyword evidence="9" id="KW-0804">Transcription</keyword>
<keyword evidence="7" id="KW-0832">Ubl conjugation</keyword>
<dbReference type="Proteomes" id="UP001620626">
    <property type="component" value="Unassembled WGS sequence"/>
</dbReference>
<dbReference type="PANTHER" id="PTHR45993:SF6">
    <property type="entry name" value="C2H2-TYPE DOMAIN-CONTAINING PROTEIN"/>
    <property type="match status" value="1"/>
</dbReference>
<feature type="compositionally biased region" description="Acidic residues" evidence="12">
    <location>
        <begin position="1035"/>
        <end position="1063"/>
    </location>
</feature>